<reference evidence="1" key="1">
    <citation type="submission" date="2022-07" db="EMBL/GenBank/DDBJ databases">
        <title>Genome Sequence of Phlebia brevispora.</title>
        <authorList>
            <person name="Buettner E."/>
        </authorList>
    </citation>
    <scope>NUCLEOTIDE SEQUENCE</scope>
    <source>
        <strain evidence="1">MPL23</strain>
    </source>
</reference>
<accession>A0ACC1TFD4</accession>
<proteinExistence type="predicted"/>
<sequence>MNVCSVIDRVQCEGDAQGGLSTLIYSFSSSSDTPEFALLYNCGPSLQLSTSPLITAFHGPIILRQRHLATMKFITMFGLVSAALLPAVIAAPPGVQWYQTFGDVGVCGEALPGDDLFSIGFSGQPGTGCLSLPDDAATLDHLVYYVWSTCNLTVFAGAGCSPDDTVLTVPNPPFGTDASACVELSEGFRSLDVTCTVFDLISATHKIRSICYLSDWVVVLSMVSEDPDDSDKKVYQIQRAPRPIRKPPPHQKGNVLPGEDAVRNAHEPAVPAFSPTIQTSKADKHQELSALALPALRRQ</sequence>
<keyword evidence="2" id="KW-1185">Reference proteome</keyword>
<name>A0ACC1TFD4_9APHY</name>
<dbReference type="EMBL" id="JANHOG010000011">
    <property type="protein sequence ID" value="KAJ3559740.1"/>
    <property type="molecule type" value="Genomic_DNA"/>
</dbReference>
<organism evidence="1 2">
    <name type="scientific">Phlebia brevispora</name>
    <dbReference type="NCBI Taxonomy" id="194682"/>
    <lineage>
        <taxon>Eukaryota</taxon>
        <taxon>Fungi</taxon>
        <taxon>Dikarya</taxon>
        <taxon>Basidiomycota</taxon>
        <taxon>Agaricomycotina</taxon>
        <taxon>Agaricomycetes</taxon>
        <taxon>Polyporales</taxon>
        <taxon>Meruliaceae</taxon>
        <taxon>Phlebia</taxon>
    </lineage>
</organism>
<comment type="caution">
    <text evidence="1">The sequence shown here is derived from an EMBL/GenBank/DDBJ whole genome shotgun (WGS) entry which is preliminary data.</text>
</comment>
<dbReference type="Proteomes" id="UP001148662">
    <property type="component" value="Unassembled WGS sequence"/>
</dbReference>
<evidence type="ECO:0000313" key="1">
    <source>
        <dbReference type="EMBL" id="KAJ3559740.1"/>
    </source>
</evidence>
<protein>
    <submittedName>
        <fullName evidence="1">Uncharacterized protein</fullName>
    </submittedName>
</protein>
<gene>
    <name evidence="1" type="ORF">NM688_g159</name>
</gene>
<evidence type="ECO:0000313" key="2">
    <source>
        <dbReference type="Proteomes" id="UP001148662"/>
    </source>
</evidence>